<name>A0ABU5DN53_9BURK</name>
<dbReference type="RefSeq" id="WP_320425113.1">
    <property type="nucleotide sequence ID" value="NZ_JAXCLA010000007.1"/>
</dbReference>
<accession>A0ABU5DN53</accession>
<evidence type="ECO:0000313" key="1">
    <source>
        <dbReference type="EMBL" id="MDY0747151.1"/>
    </source>
</evidence>
<comment type="caution">
    <text evidence="1">The sequence shown here is derived from an EMBL/GenBank/DDBJ whole genome shotgun (WGS) entry which is preliminary data.</text>
</comment>
<evidence type="ECO:0000313" key="2">
    <source>
        <dbReference type="Proteomes" id="UP001285263"/>
    </source>
</evidence>
<keyword evidence="2" id="KW-1185">Reference proteome</keyword>
<evidence type="ECO:0008006" key="3">
    <source>
        <dbReference type="Google" id="ProtNLM"/>
    </source>
</evidence>
<reference evidence="1 2" key="1">
    <citation type="submission" date="2023-11" db="EMBL/GenBank/DDBJ databases">
        <title>Paucibacter sp. nov., isolated from fresh soil in Korea.</title>
        <authorList>
            <person name="Le N.T.T."/>
        </authorList>
    </citation>
    <scope>NUCLEOTIDE SEQUENCE [LARGE SCALE GENOMIC DNA]</scope>
    <source>
        <strain evidence="1 2">R3-3</strain>
    </source>
</reference>
<organism evidence="1 2">
    <name type="scientific">Roseateles agri</name>
    <dbReference type="NCBI Taxonomy" id="3098619"/>
    <lineage>
        <taxon>Bacteria</taxon>
        <taxon>Pseudomonadati</taxon>
        <taxon>Pseudomonadota</taxon>
        <taxon>Betaproteobacteria</taxon>
        <taxon>Burkholderiales</taxon>
        <taxon>Sphaerotilaceae</taxon>
        <taxon>Roseateles</taxon>
    </lineage>
</organism>
<dbReference type="EMBL" id="JAXCLA010000007">
    <property type="protein sequence ID" value="MDY0747151.1"/>
    <property type="molecule type" value="Genomic_DNA"/>
</dbReference>
<gene>
    <name evidence="1" type="ORF">SNE35_21770</name>
</gene>
<proteinExistence type="predicted"/>
<sequence>MNTQATIDQEQMMMLNKSRLISTAALLALVGAGLSGCVVVPAHRYYGGGYVAEPAVVAGPGIWVDGYWGWEGGRRRWYEGHYEHRDGYRDRGR</sequence>
<dbReference type="Proteomes" id="UP001285263">
    <property type="component" value="Unassembled WGS sequence"/>
</dbReference>
<protein>
    <recommendedName>
        <fullName evidence="3">Lipoprotein</fullName>
    </recommendedName>
</protein>